<dbReference type="AlphaFoldDB" id="A0A0P6XYZ1"/>
<dbReference type="InterPro" id="IPR000182">
    <property type="entry name" value="GNAT_dom"/>
</dbReference>
<keyword evidence="6" id="KW-1185">Reference proteome</keyword>
<evidence type="ECO:0000313" key="6">
    <source>
        <dbReference type="Proteomes" id="UP000050277"/>
    </source>
</evidence>
<reference evidence="5 6" key="1">
    <citation type="submission" date="2015-07" db="EMBL/GenBank/DDBJ databases">
        <title>Whole genome sequence of Herpetosiphon geysericola DSM 7119.</title>
        <authorList>
            <person name="Hemp J."/>
            <person name="Ward L.M."/>
            <person name="Pace L.A."/>
            <person name="Fischer W.W."/>
        </authorList>
    </citation>
    <scope>NUCLEOTIDE SEQUENCE [LARGE SCALE GENOMIC DNA]</scope>
    <source>
        <strain evidence="5 6">DSM 7119</strain>
    </source>
</reference>
<accession>A0A0P6XYZ1</accession>
<dbReference type="PANTHER" id="PTHR43792">
    <property type="entry name" value="GNAT FAMILY, PUTATIVE (AFU_ORTHOLOGUE AFUA_3G00765)-RELATED-RELATED"/>
    <property type="match status" value="1"/>
</dbReference>
<evidence type="ECO:0000313" key="5">
    <source>
        <dbReference type="EMBL" id="KPL88837.1"/>
    </source>
</evidence>
<evidence type="ECO:0000256" key="2">
    <source>
        <dbReference type="ARBA" id="ARBA00023315"/>
    </source>
</evidence>
<keyword evidence="1" id="KW-0808">Transferase</keyword>
<gene>
    <name evidence="5" type="ORF">SE18_09150</name>
</gene>
<dbReference type="Gene3D" id="3.40.630.30">
    <property type="match status" value="1"/>
</dbReference>
<evidence type="ECO:0000259" key="4">
    <source>
        <dbReference type="PROSITE" id="PS51186"/>
    </source>
</evidence>
<dbReference type="GO" id="GO:0005737">
    <property type="term" value="C:cytoplasm"/>
    <property type="evidence" value="ECO:0007669"/>
    <property type="project" value="TreeGrafter"/>
</dbReference>
<feature type="domain" description="N-acetyltransferase" evidence="4">
    <location>
        <begin position="11"/>
        <end position="181"/>
    </location>
</feature>
<dbReference type="PANTHER" id="PTHR43792:SF8">
    <property type="entry name" value="[RIBOSOMAL PROTEIN US5]-ALANINE N-ACETYLTRANSFERASE"/>
    <property type="match status" value="1"/>
</dbReference>
<dbReference type="Proteomes" id="UP000050277">
    <property type="component" value="Unassembled WGS sequence"/>
</dbReference>
<keyword evidence="2" id="KW-0012">Acyltransferase</keyword>
<dbReference type="Pfam" id="PF13302">
    <property type="entry name" value="Acetyltransf_3"/>
    <property type="match status" value="1"/>
</dbReference>
<comment type="similarity">
    <text evidence="3">Belongs to the acetyltransferase family. RimJ subfamily.</text>
</comment>
<dbReference type="InterPro" id="IPR016181">
    <property type="entry name" value="Acyl_CoA_acyltransferase"/>
</dbReference>
<dbReference type="STRING" id="70996.SE18_09150"/>
<proteinExistence type="inferred from homology"/>
<comment type="caution">
    <text evidence="5">The sequence shown here is derived from an EMBL/GenBank/DDBJ whole genome shotgun (WGS) entry which is preliminary data.</text>
</comment>
<dbReference type="EMBL" id="LGKP01000015">
    <property type="protein sequence ID" value="KPL88837.1"/>
    <property type="molecule type" value="Genomic_DNA"/>
</dbReference>
<name>A0A0P6XYZ1_9CHLR</name>
<dbReference type="PATRIC" id="fig|70996.4.peg.4388"/>
<evidence type="ECO:0000256" key="3">
    <source>
        <dbReference type="ARBA" id="ARBA00038502"/>
    </source>
</evidence>
<protein>
    <recommendedName>
        <fullName evidence="4">N-acetyltransferase domain-containing protein</fullName>
    </recommendedName>
</protein>
<evidence type="ECO:0000256" key="1">
    <source>
        <dbReference type="ARBA" id="ARBA00022679"/>
    </source>
</evidence>
<dbReference type="InterPro" id="IPR051531">
    <property type="entry name" value="N-acetyltransferase"/>
</dbReference>
<sequence>MAMLLRQTERLQLHVLEEYDAQRVLEFYQANAEFRQPWSPTMDASFLTLEGQRERLRSDRIGRDREQGLALWLTEIDQQSIVGMVALRNIVRGAFWSCHLGYEVHQAYAKRGYISEALQAVIEYAFVDLRLHRIEANIMPRNQRSIRVVEKLGFEHEGLARKYLKINGTWEDHIHYVRLNAAVE</sequence>
<dbReference type="GO" id="GO:0008999">
    <property type="term" value="F:protein-N-terminal-alanine acetyltransferase activity"/>
    <property type="evidence" value="ECO:0007669"/>
    <property type="project" value="TreeGrafter"/>
</dbReference>
<dbReference type="PROSITE" id="PS51186">
    <property type="entry name" value="GNAT"/>
    <property type="match status" value="1"/>
</dbReference>
<dbReference type="SUPFAM" id="SSF55729">
    <property type="entry name" value="Acyl-CoA N-acyltransferases (Nat)"/>
    <property type="match status" value="1"/>
</dbReference>
<organism evidence="5 6">
    <name type="scientific">Herpetosiphon geysericola</name>
    <dbReference type="NCBI Taxonomy" id="70996"/>
    <lineage>
        <taxon>Bacteria</taxon>
        <taxon>Bacillati</taxon>
        <taxon>Chloroflexota</taxon>
        <taxon>Chloroflexia</taxon>
        <taxon>Herpetosiphonales</taxon>
        <taxon>Herpetosiphonaceae</taxon>
        <taxon>Herpetosiphon</taxon>
    </lineage>
</organism>